<comment type="caution">
    <text evidence="6">The sequence shown here is derived from an EMBL/GenBank/DDBJ whole genome shotgun (WGS) entry which is preliminary data.</text>
</comment>
<keyword evidence="2 4" id="KW-0863">Zinc-finger</keyword>
<evidence type="ECO:0000256" key="1">
    <source>
        <dbReference type="ARBA" id="ARBA00022723"/>
    </source>
</evidence>
<feature type="domain" description="RING-type" evidence="5">
    <location>
        <begin position="108"/>
        <end position="149"/>
    </location>
</feature>
<sequence length="180" mass="20439">MEYLMPNDQVLTLIYQLLDLTQQIVSVDPFVPMVPIVVDVDVCTIQLDGETMDEAFDRSVRPDSLTPLEMVWSMGKETCPCCRRLRGFLLYVLPRVGEDKGSGLMEECPICMGGPSRGAMVSWLPCKHAFHSHCVVRWLMKSQSCPFCRHEIELDKGGRPKEMGCYVYADTHYDILNSDI</sequence>
<dbReference type="PANTHER" id="PTHR45931:SF16">
    <property type="entry name" value="RING_U-BOX SUPERFAMILY PROTEIN"/>
    <property type="match status" value="1"/>
</dbReference>
<dbReference type="AlphaFoldDB" id="A0ABD3BPD2"/>
<protein>
    <recommendedName>
        <fullName evidence="5">RING-type domain-containing protein</fullName>
    </recommendedName>
</protein>
<dbReference type="InterPro" id="IPR001841">
    <property type="entry name" value="Znf_RING"/>
</dbReference>
<keyword evidence="7" id="KW-1185">Reference proteome</keyword>
<dbReference type="SUPFAM" id="SSF57850">
    <property type="entry name" value="RING/U-box"/>
    <property type="match status" value="1"/>
</dbReference>
<proteinExistence type="predicted"/>
<reference evidence="7" key="1">
    <citation type="journal article" date="2024" name="IScience">
        <title>Strigolactones Initiate the Formation of Haustorium-like Structures in Castilleja.</title>
        <authorList>
            <person name="Buerger M."/>
            <person name="Peterson D."/>
            <person name="Chory J."/>
        </authorList>
    </citation>
    <scope>NUCLEOTIDE SEQUENCE [LARGE SCALE GENOMIC DNA]</scope>
</reference>
<dbReference type="PROSITE" id="PS50089">
    <property type="entry name" value="ZF_RING_2"/>
    <property type="match status" value="1"/>
</dbReference>
<dbReference type="EMBL" id="JAVIJP010000069">
    <property type="protein sequence ID" value="KAL3619363.1"/>
    <property type="molecule type" value="Genomic_DNA"/>
</dbReference>
<dbReference type="Pfam" id="PF13639">
    <property type="entry name" value="zf-RING_2"/>
    <property type="match status" value="1"/>
</dbReference>
<dbReference type="Gene3D" id="3.30.40.10">
    <property type="entry name" value="Zinc/RING finger domain, C3HC4 (zinc finger)"/>
    <property type="match status" value="1"/>
</dbReference>
<dbReference type="PANTHER" id="PTHR45931">
    <property type="entry name" value="SI:CH211-59O9.10"/>
    <property type="match status" value="1"/>
</dbReference>
<accession>A0ABD3BPD2</accession>
<evidence type="ECO:0000256" key="4">
    <source>
        <dbReference type="PROSITE-ProRule" id="PRU00175"/>
    </source>
</evidence>
<gene>
    <name evidence="6" type="ORF">CASFOL_036933</name>
</gene>
<evidence type="ECO:0000313" key="6">
    <source>
        <dbReference type="EMBL" id="KAL3619363.1"/>
    </source>
</evidence>
<dbReference type="SMART" id="SM00184">
    <property type="entry name" value="RING"/>
    <property type="match status" value="1"/>
</dbReference>
<organism evidence="6 7">
    <name type="scientific">Castilleja foliolosa</name>
    <dbReference type="NCBI Taxonomy" id="1961234"/>
    <lineage>
        <taxon>Eukaryota</taxon>
        <taxon>Viridiplantae</taxon>
        <taxon>Streptophyta</taxon>
        <taxon>Embryophyta</taxon>
        <taxon>Tracheophyta</taxon>
        <taxon>Spermatophyta</taxon>
        <taxon>Magnoliopsida</taxon>
        <taxon>eudicotyledons</taxon>
        <taxon>Gunneridae</taxon>
        <taxon>Pentapetalae</taxon>
        <taxon>asterids</taxon>
        <taxon>lamiids</taxon>
        <taxon>Lamiales</taxon>
        <taxon>Orobanchaceae</taxon>
        <taxon>Pedicularideae</taxon>
        <taxon>Castillejinae</taxon>
        <taxon>Castilleja</taxon>
    </lineage>
</organism>
<dbReference type="GO" id="GO:0008270">
    <property type="term" value="F:zinc ion binding"/>
    <property type="evidence" value="ECO:0007669"/>
    <property type="project" value="UniProtKB-KW"/>
</dbReference>
<name>A0ABD3BPD2_9LAMI</name>
<dbReference type="InterPro" id="IPR051834">
    <property type="entry name" value="RING_finger_E3_ligase"/>
</dbReference>
<evidence type="ECO:0000256" key="3">
    <source>
        <dbReference type="ARBA" id="ARBA00022833"/>
    </source>
</evidence>
<keyword evidence="1" id="KW-0479">Metal-binding</keyword>
<dbReference type="Proteomes" id="UP001632038">
    <property type="component" value="Unassembled WGS sequence"/>
</dbReference>
<keyword evidence="3" id="KW-0862">Zinc</keyword>
<evidence type="ECO:0000259" key="5">
    <source>
        <dbReference type="PROSITE" id="PS50089"/>
    </source>
</evidence>
<evidence type="ECO:0000313" key="7">
    <source>
        <dbReference type="Proteomes" id="UP001632038"/>
    </source>
</evidence>
<evidence type="ECO:0000256" key="2">
    <source>
        <dbReference type="ARBA" id="ARBA00022771"/>
    </source>
</evidence>
<dbReference type="InterPro" id="IPR013083">
    <property type="entry name" value="Znf_RING/FYVE/PHD"/>
</dbReference>